<reference evidence="1 2" key="1">
    <citation type="submission" date="2013-08" db="EMBL/GenBank/DDBJ databases">
        <title>Gluconobacter thailandicus NBRC 3257 whole genome sequence.</title>
        <authorList>
            <person name="Matsutani M."/>
            <person name="Yakushi T."/>
            <person name="Matsushita K."/>
        </authorList>
    </citation>
    <scope>NUCLEOTIDE SEQUENCE [LARGE SCALE GENOMIC DNA]</scope>
    <source>
        <strain evidence="1 2">NBRC 3257</strain>
    </source>
</reference>
<evidence type="ECO:0000313" key="2">
    <source>
        <dbReference type="Proteomes" id="UP000018209"/>
    </source>
</evidence>
<comment type="caution">
    <text evidence="1">The sequence shown here is derived from an EMBL/GenBank/DDBJ whole genome shotgun (WGS) entry which is preliminary data.</text>
</comment>
<organism evidence="1 2">
    <name type="scientific">Gluconobacter thailandicus NBRC 3257</name>
    <dbReference type="NCBI Taxonomy" id="1381097"/>
    <lineage>
        <taxon>Bacteria</taxon>
        <taxon>Pseudomonadati</taxon>
        <taxon>Pseudomonadota</taxon>
        <taxon>Alphaproteobacteria</taxon>
        <taxon>Acetobacterales</taxon>
        <taxon>Acetobacteraceae</taxon>
        <taxon>Gluconobacter</taxon>
    </lineage>
</organism>
<dbReference type="Proteomes" id="UP000018209">
    <property type="component" value="Unassembled WGS sequence"/>
</dbReference>
<evidence type="ECO:0000313" key="1">
    <source>
        <dbReference type="EMBL" id="GAD25640.1"/>
    </source>
</evidence>
<keyword evidence="2" id="KW-1185">Reference proteome</keyword>
<accession>A0ABQ0ITV8</accession>
<proteinExistence type="predicted"/>
<protein>
    <submittedName>
        <fullName evidence="1">Uncharacterized protein</fullName>
    </submittedName>
</protein>
<dbReference type="EMBL" id="BASM01000009">
    <property type="protein sequence ID" value="GAD25640.1"/>
    <property type="molecule type" value="Genomic_DNA"/>
</dbReference>
<sequence>MRIADAHDIRTPPEQPSGDYQIAIKNSGITVIKTCIPLNGIA</sequence>
<name>A0ABQ0ITV8_GLUTH</name>
<gene>
    <name evidence="1" type="ORF">NBRC3257_0639</name>
</gene>